<dbReference type="AlphaFoldDB" id="A0A7N2N5C4"/>
<dbReference type="GeneID" id="115969973"/>
<reference evidence="12 13" key="1">
    <citation type="journal article" date="2016" name="G3 (Bethesda)">
        <title>First Draft Assembly and Annotation of the Genome of a California Endemic Oak Quercus lobata Nee (Fagaceae).</title>
        <authorList>
            <person name="Sork V.L."/>
            <person name="Fitz-Gibbon S.T."/>
            <person name="Puiu D."/>
            <person name="Crepeau M."/>
            <person name="Gugger P.F."/>
            <person name="Sherman R."/>
            <person name="Stevens K."/>
            <person name="Langley C.H."/>
            <person name="Pellegrini M."/>
            <person name="Salzberg S.L."/>
        </authorList>
    </citation>
    <scope>NUCLEOTIDE SEQUENCE [LARGE SCALE GENOMIC DNA]</scope>
    <source>
        <strain evidence="12 13">cv. SW786</strain>
    </source>
</reference>
<dbReference type="PROSITE" id="PS51471">
    <property type="entry name" value="FE2OG_OXY"/>
    <property type="match status" value="1"/>
</dbReference>
<keyword evidence="5 10" id="KW-0560">Oxidoreductase</keyword>
<dbReference type="InterPro" id="IPR027443">
    <property type="entry name" value="IPNS-like_sf"/>
</dbReference>
<dbReference type="InterPro" id="IPR050231">
    <property type="entry name" value="Iron_ascorbate_oxido_reductase"/>
</dbReference>
<dbReference type="Proteomes" id="UP000594261">
    <property type="component" value="Chromosome 12"/>
</dbReference>
<evidence type="ECO:0000256" key="10">
    <source>
        <dbReference type="RuleBase" id="RU003682"/>
    </source>
</evidence>
<comment type="pathway">
    <text evidence="7">Plant hormone biosynthesis; gibberellin biosynthesis.</text>
</comment>
<dbReference type="Gene3D" id="2.60.120.330">
    <property type="entry name" value="B-lactam Antibiotic, Isopenicillin N Synthase, Chain"/>
    <property type="match status" value="1"/>
</dbReference>
<sequence>MSTLSEAYEDLPLDLQHIKPVDFASLRAVPDSHVWHDSSFGACSDEHENSLVPVIDLEDSNATELIGQACETLGVFQLKNHGIPLSLIEAVESEAARFFALSARQKLKALRSPGGATGYGIARIAPFFSKYMWHEGFTIMGSPVDHVKELWPHDHERFCDVMEDYQKKMKVLAERLTRLIFKSLNISDEEISWLSSTSNDSGSTSRVSAALQLNSYPPCPEPNQTMGLAPHTDTFLLTILHQTQTNGLQIFKDGVGWLPVPPVEGALVVNMGDLFHILTNARFTNVLHRVVVSGTQQRLSTAYFYGPPIDFILSPFSKVLNSAQAPHYRSVAVKEYVAIKAQNLEKALSFIRA</sequence>
<dbReference type="FunFam" id="2.60.120.330:FF:000013">
    <property type="entry name" value="Gibberellin 3-beta-dioxygenase 1"/>
    <property type="match status" value="1"/>
</dbReference>
<keyword evidence="6 10" id="KW-0408">Iron</keyword>
<evidence type="ECO:0000256" key="8">
    <source>
        <dbReference type="ARBA" id="ARBA00061560"/>
    </source>
</evidence>
<evidence type="ECO:0000256" key="2">
    <source>
        <dbReference type="ARBA" id="ARBA00004972"/>
    </source>
</evidence>
<evidence type="ECO:0000256" key="7">
    <source>
        <dbReference type="ARBA" id="ARBA00037909"/>
    </source>
</evidence>
<proteinExistence type="inferred from homology"/>
<name>A0A7N2N5C4_QUELO</name>
<dbReference type="InterPro" id="IPR044861">
    <property type="entry name" value="IPNS-like_FE2OG_OXY"/>
</dbReference>
<dbReference type="RefSeq" id="XP_030945475.1">
    <property type="nucleotide sequence ID" value="XM_031089615.1"/>
</dbReference>
<keyword evidence="3 10" id="KW-0479">Metal-binding</keyword>
<dbReference type="InterPro" id="IPR005123">
    <property type="entry name" value="Oxoglu/Fe-dep_dioxygenase_dom"/>
</dbReference>
<evidence type="ECO:0000259" key="11">
    <source>
        <dbReference type="PROSITE" id="PS51471"/>
    </source>
</evidence>
<feature type="domain" description="Fe2OG dioxygenase" evidence="11">
    <location>
        <begin position="206"/>
        <end position="307"/>
    </location>
</feature>
<evidence type="ECO:0000256" key="9">
    <source>
        <dbReference type="ARBA" id="ARBA00066695"/>
    </source>
</evidence>
<protein>
    <recommendedName>
        <fullName evidence="9">gibberellin 3beta-dioxygenase</fullName>
        <ecNumber evidence="9">1.14.11.15</ecNumber>
    </recommendedName>
</protein>
<dbReference type="EnsemblPlants" id="QL12p031468:mrna">
    <property type="protein sequence ID" value="QL12p031468:mrna"/>
    <property type="gene ID" value="QL12p031468"/>
</dbReference>
<evidence type="ECO:0000313" key="13">
    <source>
        <dbReference type="Proteomes" id="UP000594261"/>
    </source>
</evidence>
<comment type="cofactor">
    <cofactor evidence="1">
        <name>L-ascorbate</name>
        <dbReference type="ChEBI" id="CHEBI:38290"/>
    </cofactor>
</comment>
<evidence type="ECO:0000256" key="5">
    <source>
        <dbReference type="ARBA" id="ARBA00023002"/>
    </source>
</evidence>
<comment type="similarity">
    <text evidence="8">Belongs to the iron/ascorbate-dependent oxidoreductase family. GA3OX subfamily.</text>
</comment>
<organism evidence="12 13">
    <name type="scientific">Quercus lobata</name>
    <name type="common">Valley oak</name>
    <dbReference type="NCBI Taxonomy" id="97700"/>
    <lineage>
        <taxon>Eukaryota</taxon>
        <taxon>Viridiplantae</taxon>
        <taxon>Streptophyta</taxon>
        <taxon>Embryophyta</taxon>
        <taxon>Tracheophyta</taxon>
        <taxon>Spermatophyta</taxon>
        <taxon>Magnoliopsida</taxon>
        <taxon>eudicotyledons</taxon>
        <taxon>Gunneridae</taxon>
        <taxon>Pentapetalae</taxon>
        <taxon>rosids</taxon>
        <taxon>fabids</taxon>
        <taxon>Fagales</taxon>
        <taxon>Fagaceae</taxon>
        <taxon>Quercus</taxon>
    </lineage>
</organism>
<dbReference type="OMA" id="NSRFRCA"/>
<evidence type="ECO:0000256" key="4">
    <source>
        <dbReference type="ARBA" id="ARBA00022964"/>
    </source>
</evidence>
<dbReference type="Pfam" id="PF14226">
    <property type="entry name" value="DIOX_N"/>
    <property type="match status" value="1"/>
</dbReference>
<evidence type="ECO:0000256" key="6">
    <source>
        <dbReference type="ARBA" id="ARBA00023004"/>
    </source>
</evidence>
<accession>A0A7N2N5C4</accession>
<dbReference type="InterPro" id="IPR026992">
    <property type="entry name" value="DIOX_N"/>
</dbReference>
<dbReference type="SUPFAM" id="SSF51197">
    <property type="entry name" value="Clavaminate synthase-like"/>
    <property type="match status" value="1"/>
</dbReference>
<dbReference type="PANTHER" id="PTHR47990">
    <property type="entry name" value="2-OXOGLUTARATE (2OG) AND FE(II)-DEPENDENT OXYGENASE SUPERFAMILY PROTEIN-RELATED"/>
    <property type="match status" value="1"/>
</dbReference>
<dbReference type="GO" id="GO:0046872">
    <property type="term" value="F:metal ion binding"/>
    <property type="evidence" value="ECO:0007669"/>
    <property type="project" value="UniProtKB-KW"/>
</dbReference>
<dbReference type="Gramene" id="QL12p031468:mrna">
    <property type="protein sequence ID" value="QL12p031468:mrna"/>
    <property type="gene ID" value="QL12p031468"/>
</dbReference>
<dbReference type="EC" id="1.14.11.15" evidence="9"/>
<keyword evidence="13" id="KW-1185">Reference proteome</keyword>
<dbReference type="OrthoDB" id="288590at2759"/>
<evidence type="ECO:0000256" key="1">
    <source>
        <dbReference type="ARBA" id="ARBA00001961"/>
    </source>
</evidence>
<keyword evidence="4" id="KW-0223">Dioxygenase</keyword>
<gene>
    <name evidence="12" type="primary">LOC115969973</name>
</gene>
<dbReference type="GO" id="GO:0009686">
    <property type="term" value="P:gibberellin biosynthetic process"/>
    <property type="evidence" value="ECO:0007669"/>
    <property type="project" value="UniProtKB-ARBA"/>
</dbReference>
<dbReference type="PRINTS" id="PR00682">
    <property type="entry name" value="IPNSYNTHASE"/>
</dbReference>
<dbReference type="Pfam" id="PF03171">
    <property type="entry name" value="2OG-FeII_Oxy"/>
    <property type="match status" value="1"/>
</dbReference>
<dbReference type="KEGG" id="qlo:115969973"/>
<dbReference type="EMBL" id="LRBV02000012">
    <property type="status" value="NOT_ANNOTATED_CDS"/>
    <property type="molecule type" value="Genomic_DNA"/>
</dbReference>
<comment type="pathway">
    <text evidence="2">Hormone biosynthesis.</text>
</comment>
<evidence type="ECO:0000313" key="12">
    <source>
        <dbReference type="EnsemblPlants" id="QL12p031468:mrna"/>
    </source>
</evidence>
<reference evidence="12" key="2">
    <citation type="submission" date="2021-01" db="UniProtKB">
        <authorList>
            <consortium name="EnsemblPlants"/>
        </authorList>
    </citation>
    <scope>IDENTIFICATION</scope>
</reference>
<dbReference type="GO" id="GO:0016707">
    <property type="term" value="F:gibberellin 3-beta-dioxygenase activity"/>
    <property type="evidence" value="ECO:0007669"/>
    <property type="project" value="UniProtKB-EC"/>
</dbReference>
<evidence type="ECO:0000256" key="3">
    <source>
        <dbReference type="ARBA" id="ARBA00022723"/>
    </source>
</evidence>
<dbReference type="InParanoid" id="A0A7N2N5C4"/>